<sequence length="304" mass="33806">MELVTTAVAAVIVTYNRKAKLPTVLDNVLAQSMAPQWVVVVDNASTDGTAEVVAEYAAKDDRVVVVSLGENTGGAGGFATGMARGYELGADFVWIMDDDCYPDEHALQELVTGHAKAEQNLGTQIPYACSLVKFIDGTICEMNNPGTTWDWGRLISQGQQAVLVTHCSFVSVLFPRWVLTRHGLPLREYFIWFDDQEYTLRVTKDAPGVQVLTSVAVHDMGVNRGVNFGDVTAQNIWKFEYGARNEASYRLHRENPVSFVKFVLRLVQGLRGGRVAWPLRVRLLKKVVESVRFNPQPEYPRSVL</sequence>
<evidence type="ECO:0000259" key="1">
    <source>
        <dbReference type="Pfam" id="PF00535"/>
    </source>
</evidence>
<dbReference type="EMBL" id="MKQR01000023">
    <property type="protein sequence ID" value="OLR91391.1"/>
    <property type="molecule type" value="Genomic_DNA"/>
</dbReference>
<gene>
    <name evidence="2" type="ORF">BJP25_00665</name>
</gene>
<organism evidence="2 3">
    <name type="scientific">Actinokineospora bangkokensis</name>
    <dbReference type="NCBI Taxonomy" id="1193682"/>
    <lineage>
        <taxon>Bacteria</taxon>
        <taxon>Bacillati</taxon>
        <taxon>Actinomycetota</taxon>
        <taxon>Actinomycetes</taxon>
        <taxon>Pseudonocardiales</taxon>
        <taxon>Pseudonocardiaceae</taxon>
        <taxon>Actinokineospora</taxon>
    </lineage>
</organism>
<protein>
    <submittedName>
        <fullName evidence="2">Glycosyl transferase</fullName>
    </submittedName>
</protein>
<dbReference type="AlphaFoldDB" id="A0A1Q9LH70"/>
<dbReference type="InterPro" id="IPR029044">
    <property type="entry name" value="Nucleotide-diphossugar_trans"/>
</dbReference>
<dbReference type="GO" id="GO:0016740">
    <property type="term" value="F:transferase activity"/>
    <property type="evidence" value="ECO:0007669"/>
    <property type="project" value="UniProtKB-KW"/>
</dbReference>
<dbReference type="STRING" id="1193682.BJP25_00665"/>
<comment type="caution">
    <text evidence="2">The sequence shown here is derived from an EMBL/GenBank/DDBJ whole genome shotgun (WGS) entry which is preliminary data.</text>
</comment>
<keyword evidence="3" id="KW-1185">Reference proteome</keyword>
<reference evidence="2 3" key="1">
    <citation type="submission" date="2016-10" db="EMBL/GenBank/DDBJ databases">
        <title>The Draft Genome Sequence of Actinokineospora bangkokensis 44EHWT reveals the biosynthetic pathway of antifungal compounds Thailandins with unusual extender unit butylmalonyl-CoA.</title>
        <authorList>
            <person name="Greule A."/>
            <person name="Intra B."/>
            <person name="Flemming S."/>
            <person name="Rommel M.G."/>
            <person name="Panbangred W."/>
            <person name="Bechthold A."/>
        </authorList>
    </citation>
    <scope>NUCLEOTIDE SEQUENCE [LARGE SCALE GENOMIC DNA]</scope>
    <source>
        <strain evidence="2 3">44EHW</strain>
    </source>
</reference>
<feature type="domain" description="Glycosyltransferase 2-like" evidence="1">
    <location>
        <begin position="11"/>
        <end position="116"/>
    </location>
</feature>
<dbReference type="Pfam" id="PF00535">
    <property type="entry name" value="Glycos_transf_2"/>
    <property type="match status" value="1"/>
</dbReference>
<evidence type="ECO:0000313" key="2">
    <source>
        <dbReference type="EMBL" id="OLR91391.1"/>
    </source>
</evidence>
<dbReference type="InterPro" id="IPR050834">
    <property type="entry name" value="Glycosyltransf_2"/>
</dbReference>
<name>A0A1Q9LH70_9PSEU</name>
<dbReference type="PANTHER" id="PTHR43685">
    <property type="entry name" value="GLYCOSYLTRANSFERASE"/>
    <property type="match status" value="1"/>
</dbReference>
<dbReference type="InterPro" id="IPR001173">
    <property type="entry name" value="Glyco_trans_2-like"/>
</dbReference>
<keyword evidence="2" id="KW-0808">Transferase</keyword>
<evidence type="ECO:0000313" key="3">
    <source>
        <dbReference type="Proteomes" id="UP000186040"/>
    </source>
</evidence>
<dbReference type="Proteomes" id="UP000186040">
    <property type="component" value="Unassembled WGS sequence"/>
</dbReference>
<dbReference type="SUPFAM" id="SSF53448">
    <property type="entry name" value="Nucleotide-diphospho-sugar transferases"/>
    <property type="match status" value="1"/>
</dbReference>
<dbReference type="OrthoDB" id="7665907at2"/>
<proteinExistence type="predicted"/>
<dbReference type="PANTHER" id="PTHR43685:SF2">
    <property type="entry name" value="GLYCOSYLTRANSFERASE 2-LIKE DOMAIN-CONTAINING PROTEIN"/>
    <property type="match status" value="1"/>
</dbReference>
<accession>A0A1Q9LH70</accession>
<dbReference type="Gene3D" id="3.90.550.10">
    <property type="entry name" value="Spore Coat Polysaccharide Biosynthesis Protein SpsA, Chain A"/>
    <property type="match status" value="1"/>
</dbReference>